<organism evidence="3 4">
    <name type="scientific">Streptomyces mangrovisoli</name>
    <dbReference type="NCBI Taxonomy" id="1428628"/>
    <lineage>
        <taxon>Bacteria</taxon>
        <taxon>Bacillati</taxon>
        <taxon>Actinomycetota</taxon>
        <taxon>Actinomycetes</taxon>
        <taxon>Kitasatosporales</taxon>
        <taxon>Streptomycetaceae</taxon>
        <taxon>Streptomyces</taxon>
    </lineage>
</organism>
<dbReference type="RefSeq" id="WP_046591017.1">
    <property type="nucleotide sequence ID" value="NZ_LAVA02000083.1"/>
</dbReference>
<evidence type="ECO:0000256" key="1">
    <source>
        <dbReference type="SAM" id="MobiDB-lite"/>
    </source>
</evidence>
<keyword evidence="2" id="KW-0812">Transmembrane</keyword>
<evidence type="ECO:0000256" key="2">
    <source>
        <dbReference type="SAM" id="Phobius"/>
    </source>
</evidence>
<keyword evidence="4" id="KW-1185">Reference proteome</keyword>
<dbReference type="OrthoDB" id="4228421at2"/>
<evidence type="ECO:0000313" key="4">
    <source>
        <dbReference type="Proteomes" id="UP000034196"/>
    </source>
</evidence>
<feature type="transmembrane region" description="Helical" evidence="2">
    <location>
        <begin position="76"/>
        <end position="94"/>
    </location>
</feature>
<reference evidence="3" key="1">
    <citation type="submission" date="2016-10" db="EMBL/GenBank/DDBJ databases">
        <title>Genome sequence of Streptomyces mangrovisoli MUSC 149.</title>
        <authorList>
            <person name="Lee L.-H."/>
            <person name="Ser H.-L."/>
        </authorList>
    </citation>
    <scope>NUCLEOTIDE SEQUENCE [LARGE SCALE GENOMIC DNA]</scope>
    <source>
        <strain evidence="3">MUSC 149</strain>
    </source>
</reference>
<evidence type="ECO:0000313" key="3">
    <source>
        <dbReference type="EMBL" id="OIJ64316.1"/>
    </source>
</evidence>
<dbReference type="InterPro" id="IPR007436">
    <property type="entry name" value="DUF485"/>
</dbReference>
<accession>A0A1J4NRV7</accession>
<feature type="transmembrane region" description="Helical" evidence="2">
    <location>
        <begin position="106"/>
        <end position="127"/>
    </location>
</feature>
<keyword evidence="2" id="KW-0472">Membrane</keyword>
<dbReference type="STRING" id="1428628.WN71_029640"/>
<dbReference type="Pfam" id="PF04341">
    <property type="entry name" value="DUF485"/>
    <property type="match status" value="1"/>
</dbReference>
<sequence>MFYGNADSPHPPPSETETPQSGTEPPQSDAAGYPAPLSEDLPPGHLLPERTHSRSTLAHHGDLRRLRRRYRTQRRVTTLLALGYFTAFLALSALEPDFMSRRVDGLPLGLLLALSHVPLTWLAVVVYERSARRYVDPLAFRVTHHASWAVGPDTGSGR</sequence>
<dbReference type="EMBL" id="LAVA02000083">
    <property type="protein sequence ID" value="OIJ64316.1"/>
    <property type="molecule type" value="Genomic_DNA"/>
</dbReference>
<protein>
    <recommendedName>
        <fullName evidence="5">DUF485 domain-containing protein</fullName>
    </recommendedName>
</protein>
<keyword evidence="2" id="KW-1133">Transmembrane helix</keyword>
<dbReference type="AlphaFoldDB" id="A0A1J4NRV7"/>
<gene>
    <name evidence="3" type="ORF">WN71_029640</name>
</gene>
<feature type="compositionally biased region" description="Low complexity" evidence="1">
    <location>
        <begin position="15"/>
        <end position="26"/>
    </location>
</feature>
<feature type="region of interest" description="Disordered" evidence="1">
    <location>
        <begin position="1"/>
        <end position="61"/>
    </location>
</feature>
<comment type="caution">
    <text evidence="3">The sequence shown here is derived from an EMBL/GenBank/DDBJ whole genome shotgun (WGS) entry which is preliminary data.</text>
</comment>
<evidence type="ECO:0008006" key="5">
    <source>
        <dbReference type="Google" id="ProtNLM"/>
    </source>
</evidence>
<dbReference type="Proteomes" id="UP000034196">
    <property type="component" value="Unassembled WGS sequence"/>
</dbReference>
<name>A0A1J4NRV7_9ACTN</name>
<proteinExistence type="predicted"/>